<evidence type="ECO:0000313" key="2">
    <source>
        <dbReference type="EMBL" id="CAB4985116.1"/>
    </source>
</evidence>
<evidence type="ECO:0000256" key="1">
    <source>
        <dbReference type="SAM" id="MobiDB-lite"/>
    </source>
</evidence>
<organism evidence="2">
    <name type="scientific">freshwater metagenome</name>
    <dbReference type="NCBI Taxonomy" id="449393"/>
    <lineage>
        <taxon>unclassified sequences</taxon>
        <taxon>metagenomes</taxon>
        <taxon>ecological metagenomes</taxon>
    </lineage>
</organism>
<accession>A0A6J7MVY1</accession>
<protein>
    <submittedName>
        <fullName evidence="2">Unannotated protein</fullName>
    </submittedName>
</protein>
<dbReference type="AlphaFoldDB" id="A0A6J7MVY1"/>
<reference evidence="2" key="1">
    <citation type="submission" date="2020-05" db="EMBL/GenBank/DDBJ databases">
        <authorList>
            <person name="Chiriac C."/>
            <person name="Salcher M."/>
            <person name="Ghai R."/>
            <person name="Kavagutti S V."/>
        </authorList>
    </citation>
    <scope>NUCLEOTIDE SEQUENCE</scope>
</reference>
<feature type="region of interest" description="Disordered" evidence="1">
    <location>
        <begin position="1"/>
        <end position="21"/>
    </location>
</feature>
<gene>
    <name evidence="2" type="ORF">UFOPK3957_00677</name>
</gene>
<proteinExistence type="predicted"/>
<dbReference type="EMBL" id="CAFBOM010000094">
    <property type="protein sequence ID" value="CAB4985116.1"/>
    <property type="molecule type" value="Genomic_DNA"/>
</dbReference>
<sequence length="77" mass="8427">MRVIGAPLQTAARSDNTRLARLDAPERERRVVPARTGPRLSRDTRVALAPPGSERTDVVVLELRLEFGPGIGLGLVW</sequence>
<name>A0A6J7MVY1_9ZZZZ</name>